<dbReference type="Proteomes" id="UP000076420">
    <property type="component" value="Unassembled WGS sequence"/>
</dbReference>
<feature type="chain" id="PRO_5012451821" description="Peptidase S1 domain-containing protein" evidence="1">
    <location>
        <begin position="24"/>
        <end position="251"/>
    </location>
</feature>
<dbReference type="VEuPathDB" id="VectorBase:BGLB028867"/>
<sequence length="251" mass="25968">METILHSRALLCCLLLLASVAVAIKDGTSSNACDYPGLAVVLSTKDAVICNAVFLSSNQFIVPEICGAAMNTFLKKSALKLSYNQVPVNITIPVGTLGVLGDGVYSFTLDTPIQNSCSSVARVYDSKTMTLDLTTCQVVGYGAATSSSKIFDGVLNAAAVNKSASSSCCLAIWDSLTKTEKGTTYKDASYNCLTSTGATCGTGDVGAPVYCKTDSGERVLTALTSSTPCVGGGMFLAHDLTAGATDFKFGY</sequence>
<evidence type="ECO:0000313" key="2">
    <source>
        <dbReference type="EnsemblMetazoa" id="BGLB028867-PA"/>
    </source>
</evidence>
<dbReference type="AlphaFoldDB" id="A0A2C9LAT6"/>
<name>A0A2C9LAT6_BIOGL</name>
<dbReference type="InterPro" id="IPR009003">
    <property type="entry name" value="Peptidase_S1_PA"/>
</dbReference>
<feature type="signal peptide" evidence="1">
    <location>
        <begin position="1"/>
        <end position="23"/>
    </location>
</feature>
<dbReference type="EnsemblMetazoa" id="BGLB028867-RA">
    <property type="protein sequence ID" value="BGLB028867-PA"/>
    <property type="gene ID" value="BGLB028867"/>
</dbReference>
<evidence type="ECO:0008006" key="4">
    <source>
        <dbReference type="Google" id="ProtNLM"/>
    </source>
</evidence>
<organism evidence="2 3">
    <name type="scientific">Biomphalaria glabrata</name>
    <name type="common">Bloodfluke planorb</name>
    <name type="synonym">Freshwater snail</name>
    <dbReference type="NCBI Taxonomy" id="6526"/>
    <lineage>
        <taxon>Eukaryota</taxon>
        <taxon>Metazoa</taxon>
        <taxon>Spiralia</taxon>
        <taxon>Lophotrochozoa</taxon>
        <taxon>Mollusca</taxon>
        <taxon>Gastropoda</taxon>
        <taxon>Heterobranchia</taxon>
        <taxon>Euthyneura</taxon>
        <taxon>Panpulmonata</taxon>
        <taxon>Hygrophila</taxon>
        <taxon>Lymnaeoidea</taxon>
        <taxon>Planorbidae</taxon>
        <taxon>Biomphalaria</taxon>
    </lineage>
</organism>
<dbReference type="SUPFAM" id="SSF50494">
    <property type="entry name" value="Trypsin-like serine proteases"/>
    <property type="match status" value="1"/>
</dbReference>
<protein>
    <recommendedName>
        <fullName evidence="4">Peptidase S1 domain-containing protein</fullName>
    </recommendedName>
</protein>
<dbReference type="VEuPathDB" id="VectorBase:BGLAX_044730"/>
<proteinExistence type="predicted"/>
<gene>
    <name evidence="2" type="primary">106071912</name>
</gene>
<reference evidence="2" key="1">
    <citation type="submission" date="2020-05" db="UniProtKB">
        <authorList>
            <consortium name="EnsemblMetazoa"/>
        </authorList>
    </citation>
    <scope>IDENTIFICATION</scope>
    <source>
        <strain evidence="2">BB02</strain>
    </source>
</reference>
<evidence type="ECO:0000256" key="1">
    <source>
        <dbReference type="SAM" id="SignalP"/>
    </source>
</evidence>
<accession>A0A2C9LAT6</accession>
<keyword evidence="1" id="KW-0732">Signal</keyword>
<evidence type="ECO:0000313" key="3">
    <source>
        <dbReference type="Proteomes" id="UP000076420"/>
    </source>
</evidence>
<dbReference type="KEGG" id="bgt:106071912"/>
<dbReference type="OrthoDB" id="6137636at2759"/>